<dbReference type="OrthoDB" id="9810980at2"/>
<dbReference type="eggNOG" id="COG0845">
    <property type="taxonomic scope" value="Bacteria"/>
</dbReference>
<dbReference type="AlphaFoldDB" id="M9RQ66"/>
<dbReference type="GO" id="GO:0016020">
    <property type="term" value="C:membrane"/>
    <property type="evidence" value="ECO:0007669"/>
    <property type="project" value="UniProtKB-SubCell"/>
</dbReference>
<feature type="domain" description="AprE-like long alpha-helical hairpin" evidence="6">
    <location>
        <begin position="92"/>
        <end position="170"/>
    </location>
</feature>
<dbReference type="EMBL" id="CP003742">
    <property type="protein sequence ID" value="AGI72571.1"/>
    <property type="molecule type" value="Genomic_DNA"/>
</dbReference>
<evidence type="ECO:0000259" key="6">
    <source>
        <dbReference type="Pfam" id="PF25994"/>
    </source>
</evidence>
<dbReference type="KEGG" id="oar:OA238_c25190"/>
<feature type="domain" description="AprE-like beta-barrel" evidence="7">
    <location>
        <begin position="275"/>
        <end position="367"/>
    </location>
</feature>
<dbReference type="Gene3D" id="2.40.50.100">
    <property type="match status" value="1"/>
</dbReference>
<evidence type="ECO:0000256" key="4">
    <source>
        <dbReference type="ARBA" id="ARBA00023136"/>
    </source>
</evidence>
<evidence type="ECO:0000259" key="7">
    <source>
        <dbReference type="Pfam" id="PF26002"/>
    </source>
</evidence>
<comment type="subcellular location">
    <subcellularLocation>
        <location evidence="1">Membrane</location>
        <topology evidence="1">Single-pass membrane protein</topology>
    </subcellularLocation>
</comment>
<keyword evidence="4 5" id="KW-0472">Membrane</keyword>
<evidence type="ECO:0000256" key="3">
    <source>
        <dbReference type="ARBA" id="ARBA00022989"/>
    </source>
</evidence>
<name>M9RQ66_9RHOB</name>
<dbReference type="Proteomes" id="UP000004688">
    <property type="component" value="Chromosome"/>
</dbReference>
<dbReference type="Pfam" id="PF26002">
    <property type="entry name" value="Beta-barrel_AprE"/>
    <property type="match status" value="1"/>
</dbReference>
<dbReference type="InterPro" id="IPR050739">
    <property type="entry name" value="MFP"/>
</dbReference>
<dbReference type="InterPro" id="IPR058982">
    <property type="entry name" value="Beta-barrel_AprE"/>
</dbReference>
<dbReference type="PRINTS" id="PR01490">
    <property type="entry name" value="RTXTOXIND"/>
</dbReference>
<gene>
    <name evidence="8" type="ORF">OA238_c25190</name>
</gene>
<keyword evidence="3 5" id="KW-1133">Transmembrane helix</keyword>
<evidence type="ECO:0000256" key="5">
    <source>
        <dbReference type="SAM" id="Phobius"/>
    </source>
</evidence>
<organism evidence="8 9">
    <name type="scientific">Octadecabacter arcticus 238</name>
    <dbReference type="NCBI Taxonomy" id="391616"/>
    <lineage>
        <taxon>Bacteria</taxon>
        <taxon>Pseudomonadati</taxon>
        <taxon>Pseudomonadota</taxon>
        <taxon>Alphaproteobacteria</taxon>
        <taxon>Rhodobacterales</taxon>
        <taxon>Roseobacteraceae</taxon>
        <taxon>Octadecabacter</taxon>
    </lineage>
</organism>
<dbReference type="Pfam" id="PF25994">
    <property type="entry name" value="HH_AprE"/>
    <property type="match status" value="1"/>
</dbReference>
<dbReference type="RefSeq" id="WP_015495640.1">
    <property type="nucleotide sequence ID" value="NC_020908.1"/>
</dbReference>
<dbReference type="InterPro" id="IPR058781">
    <property type="entry name" value="HH_AprE-like"/>
</dbReference>
<evidence type="ECO:0000313" key="8">
    <source>
        <dbReference type="EMBL" id="AGI72571.1"/>
    </source>
</evidence>
<reference evidence="8 9" key="1">
    <citation type="journal article" date="2013" name="PLoS ONE">
        <title>Poles Apart: Arctic and Antarctic Octadecabacter strains Share High Genome Plasticity and a New Type of Xanthorhodopsin.</title>
        <authorList>
            <person name="Vollmers J."/>
            <person name="Voget S."/>
            <person name="Dietrich S."/>
            <person name="Gollnow K."/>
            <person name="Smits M."/>
            <person name="Meyer K."/>
            <person name="Brinkhoff T."/>
            <person name="Simon M."/>
            <person name="Daniel R."/>
        </authorList>
    </citation>
    <scope>NUCLEOTIDE SEQUENCE [LARGE SCALE GENOMIC DNA]</scope>
    <source>
        <strain evidence="8 9">238</strain>
    </source>
</reference>
<evidence type="ECO:0000256" key="1">
    <source>
        <dbReference type="ARBA" id="ARBA00004167"/>
    </source>
</evidence>
<dbReference type="Gene3D" id="2.40.30.170">
    <property type="match status" value="1"/>
</dbReference>
<feature type="transmembrane region" description="Helical" evidence="5">
    <location>
        <begin position="17"/>
        <end position="37"/>
    </location>
</feature>
<dbReference type="HOGENOM" id="CLU_023976_8_0_5"/>
<accession>M9RQ66</accession>
<evidence type="ECO:0000313" key="9">
    <source>
        <dbReference type="Proteomes" id="UP000004688"/>
    </source>
</evidence>
<keyword evidence="2 5" id="KW-0812">Transmembrane</keyword>
<protein>
    <submittedName>
        <fullName evidence="8">Type I secretion system membrane fusion protein</fullName>
    </submittedName>
</protein>
<evidence type="ECO:0000256" key="2">
    <source>
        <dbReference type="ARBA" id="ARBA00022692"/>
    </source>
</evidence>
<dbReference type="PANTHER" id="PTHR30386:SF26">
    <property type="entry name" value="TRANSPORT PROTEIN COMB"/>
    <property type="match status" value="1"/>
</dbReference>
<dbReference type="STRING" id="391616.OA238_c25190"/>
<sequence>MVTFSDEFESRTKGPSLLIWLIGATVFIFLLWAKFAAIDEIVRAKGSIVSSSRPQIIQNLEGGILAELLVSEGDEVEPGDVLARLRSTQFETSVDDLREQVIAAEIRRLRLEAEIAGMFSFNVPDAIAAYSPEMVASERALLNARQSDYVGRTNGAQSIVTETQRELAVMEDLFEREIAALIEVSRARKSNSDALNHYNEIITQAELDRASEYSDVLSALASLRQDLCVAEDRLTRTMITSPMRGIVNNLGVTTIGGVIRPGEEIFQIIPLDDELFVEAEVSPSNIANVIPGQAATIKLSAYDYTIYGSLTGVVQLISADTFEDGRDPNAPPHYRVTLRVNTTNLGERQAQIEIRPGMQADVELHTGSKTVLQYPTKPLYRSHEALREP</sequence>
<proteinExistence type="predicted"/>
<dbReference type="PANTHER" id="PTHR30386">
    <property type="entry name" value="MEMBRANE FUSION SUBUNIT OF EMRAB-TOLC MULTIDRUG EFFLUX PUMP"/>
    <property type="match status" value="1"/>
</dbReference>
<keyword evidence="9" id="KW-1185">Reference proteome</keyword>